<gene>
    <name evidence="1" type="ORF">DM02DRAFT_232590</name>
</gene>
<name>A0A2V1ECM8_9PLEO</name>
<reference evidence="1 2" key="1">
    <citation type="journal article" date="2018" name="Sci. Rep.">
        <title>Comparative genomics provides insights into the lifestyle and reveals functional heterogeneity of dark septate endophytic fungi.</title>
        <authorList>
            <person name="Knapp D.G."/>
            <person name="Nemeth J.B."/>
            <person name="Barry K."/>
            <person name="Hainaut M."/>
            <person name="Henrissat B."/>
            <person name="Johnson J."/>
            <person name="Kuo A."/>
            <person name="Lim J.H.P."/>
            <person name="Lipzen A."/>
            <person name="Nolan M."/>
            <person name="Ohm R.A."/>
            <person name="Tamas L."/>
            <person name="Grigoriev I.V."/>
            <person name="Spatafora J.W."/>
            <person name="Nagy L.G."/>
            <person name="Kovacs G.M."/>
        </authorList>
    </citation>
    <scope>NUCLEOTIDE SEQUENCE [LARGE SCALE GENOMIC DNA]</scope>
    <source>
        <strain evidence="1 2">DSE2036</strain>
    </source>
</reference>
<dbReference type="Proteomes" id="UP000244855">
    <property type="component" value="Unassembled WGS sequence"/>
</dbReference>
<evidence type="ECO:0000313" key="2">
    <source>
        <dbReference type="Proteomes" id="UP000244855"/>
    </source>
</evidence>
<protein>
    <submittedName>
        <fullName evidence="1">Uncharacterized protein</fullName>
    </submittedName>
</protein>
<dbReference type="AlphaFoldDB" id="A0A2V1ECM8"/>
<proteinExistence type="predicted"/>
<sequence length="104" mass="12050">MTNRPQNIKKDDLRHLPSLVLEGPAAVRNGRCLHARITSAKGRKVDLISNPQHHHHHHHHHDRQASSRILSYHLCRTWMILTTAIRMHILRTCKTMCVRPKVGV</sequence>
<keyword evidence="2" id="KW-1185">Reference proteome</keyword>
<accession>A0A2V1ECM8</accession>
<evidence type="ECO:0000313" key="1">
    <source>
        <dbReference type="EMBL" id="PVI07789.1"/>
    </source>
</evidence>
<dbReference type="EMBL" id="KZ805302">
    <property type="protein sequence ID" value="PVI07789.1"/>
    <property type="molecule type" value="Genomic_DNA"/>
</dbReference>
<organism evidence="1 2">
    <name type="scientific">Periconia macrospinosa</name>
    <dbReference type="NCBI Taxonomy" id="97972"/>
    <lineage>
        <taxon>Eukaryota</taxon>
        <taxon>Fungi</taxon>
        <taxon>Dikarya</taxon>
        <taxon>Ascomycota</taxon>
        <taxon>Pezizomycotina</taxon>
        <taxon>Dothideomycetes</taxon>
        <taxon>Pleosporomycetidae</taxon>
        <taxon>Pleosporales</taxon>
        <taxon>Massarineae</taxon>
        <taxon>Periconiaceae</taxon>
        <taxon>Periconia</taxon>
    </lineage>
</organism>